<feature type="compositionally biased region" description="Polar residues" evidence="1">
    <location>
        <begin position="161"/>
        <end position="189"/>
    </location>
</feature>
<feature type="region of interest" description="Disordered" evidence="1">
    <location>
        <begin position="96"/>
        <end position="190"/>
    </location>
</feature>
<reference evidence="2" key="2">
    <citation type="submission" date="2021-09" db="EMBL/GenBank/DDBJ databases">
        <authorList>
            <person name="Jia N."/>
            <person name="Wang J."/>
            <person name="Shi W."/>
            <person name="Du L."/>
            <person name="Sun Y."/>
            <person name="Zhan W."/>
            <person name="Jiang J."/>
            <person name="Wang Q."/>
            <person name="Zhang B."/>
            <person name="Ji P."/>
            <person name="Sakyi L.B."/>
            <person name="Cui X."/>
            <person name="Yuan T."/>
            <person name="Jiang B."/>
            <person name="Yang W."/>
            <person name="Lam T.T.-Y."/>
            <person name="Chang Q."/>
            <person name="Ding S."/>
            <person name="Wang X."/>
            <person name="Zhu J."/>
            <person name="Ruan X."/>
            <person name="Zhao L."/>
            <person name="Wei J."/>
            <person name="Que T."/>
            <person name="Du C."/>
            <person name="Cheng J."/>
            <person name="Dai P."/>
            <person name="Han X."/>
            <person name="Huang E."/>
            <person name="Gao Y."/>
            <person name="Liu J."/>
            <person name="Shao H."/>
            <person name="Ye R."/>
            <person name="Li L."/>
            <person name="Wei W."/>
            <person name="Wang X."/>
            <person name="Wang C."/>
            <person name="Huo Q."/>
            <person name="Li W."/>
            <person name="Guo W."/>
            <person name="Chen H."/>
            <person name="Chen S."/>
            <person name="Zhou L."/>
            <person name="Zhou L."/>
            <person name="Ni X."/>
            <person name="Tian J."/>
            <person name="Zhou Y."/>
            <person name="Sheng Y."/>
            <person name="Liu T."/>
            <person name="Pan Y."/>
            <person name="Xia L."/>
            <person name="Li J."/>
            <person name="Zhao F."/>
            <person name="Cao W."/>
        </authorList>
    </citation>
    <scope>NUCLEOTIDE SEQUENCE</scope>
    <source>
        <strain evidence="2">Rmic-2018</strain>
        <tissue evidence="2">Larvae</tissue>
    </source>
</reference>
<reference evidence="2" key="1">
    <citation type="journal article" date="2020" name="Cell">
        <title>Large-Scale Comparative Analyses of Tick Genomes Elucidate Their Genetic Diversity and Vector Capacities.</title>
        <authorList>
            <consortium name="Tick Genome and Microbiome Consortium (TIGMIC)"/>
            <person name="Jia N."/>
            <person name="Wang J."/>
            <person name="Shi W."/>
            <person name="Du L."/>
            <person name="Sun Y."/>
            <person name="Zhan W."/>
            <person name="Jiang J.F."/>
            <person name="Wang Q."/>
            <person name="Zhang B."/>
            <person name="Ji P."/>
            <person name="Bell-Sakyi L."/>
            <person name="Cui X.M."/>
            <person name="Yuan T.T."/>
            <person name="Jiang B.G."/>
            <person name="Yang W.F."/>
            <person name="Lam T.T."/>
            <person name="Chang Q.C."/>
            <person name="Ding S.J."/>
            <person name="Wang X.J."/>
            <person name="Zhu J.G."/>
            <person name="Ruan X.D."/>
            <person name="Zhao L."/>
            <person name="Wei J.T."/>
            <person name="Ye R.Z."/>
            <person name="Que T.C."/>
            <person name="Du C.H."/>
            <person name="Zhou Y.H."/>
            <person name="Cheng J.X."/>
            <person name="Dai P.F."/>
            <person name="Guo W.B."/>
            <person name="Han X.H."/>
            <person name="Huang E.J."/>
            <person name="Li L.F."/>
            <person name="Wei W."/>
            <person name="Gao Y.C."/>
            <person name="Liu J.Z."/>
            <person name="Shao H.Z."/>
            <person name="Wang X."/>
            <person name="Wang C.C."/>
            <person name="Yang T.C."/>
            <person name="Huo Q.B."/>
            <person name="Li W."/>
            <person name="Chen H.Y."/>
            <person name="Chen S.E."/>
            <person name="Zhou L.G."/>
            <person name="Ni X.B."/>
            <person name="Tian J.H."/>
            <person name="Sheng Y."/>
            <person name="Liu T."/>
            <person name="Pan Y.S."/>
            <person name="Xia L.Y."/>
            <person name="Li J."/>
            <person name="Zhao F."/>
            <person name="Cao W.C."/>
        </authorList>
    </citation>
    <scope>NUCLEOTIDE SEQUENCE</scope>
    <source>
        <strain evidence="2">Rmic-2018</strain>
    </source>
</reference>
<keyword evidence="3" id="KW-1185">Reference proteome</keyword>
<feature type="compositionally biased region" description="Basic residues" evidence="1">
    <location>
        <begin position="141"/>
        <end position="155"/>
    </location>
</feature>
<dbReference type="Proteomes" id="UP000821866">
    <property type="component" value="Chromosome 2"/>
</dbReference>
<feature type="region of interest" description="Disordered" evidence="1">
    <location>
        <begin position="219"/>
        <end position="251"/>
    </location>
</feature>
<feature type="compositionally biased region" description="Polar residues" evidence="1">
    <location>
        <begin position="120"/>
        <end position="137"/>
    </location>
</feature>
<proteinExistence type="predicted"/>
<feature type="compositionally biased region" description="Low complexity" evidence="1">
    <location>
        <begin position="451"/>
        <end position="462"/>
    </location>
</feature>
<feature type="compositionally biased region" description="Basic residues" evidence="1">
    <location>
        <begin position="389"/>
        <end position="402"/>
    </location>
</feature>
<dbReference type="AlphaFoldDB" id="A0A9J6EIL7"/>
<evidence type="ECO:0000313" key="2">
    <source>
        <dbReference type="EMBL" id="KAH8034267.1"/>
    </source>
</evidence>
<name>A0A9J6EIL7_RHIMP</name>
<feature type="region of interest" description="Disordered" evidence="1">
    <location>
        <begin position="381"/>
        <end position="462"/>
    </location>
</feature>
<sequence>MYRGVLTRCSLYRKQVNFRKQCNRLGHRSDVCWRPNDKLCAGCGTPDLSEDHHCQPRCQLCGKDDTTADKLCKAKFKTPYIVKQRLWFRQLHETHEENYPPTTKPTERGRSQFRKRATPGSRSKSWSGTTPRGHTSQSPGPRRRTPFRSRSRPKPKGCNGHQGNPAFTASWSNVAKGTRPESSGETAHSVSDIAELKKENTELRKLISQLTREIQSLKNCTDRTSSQMRSAAQERLEEMPDNRMDEDSTPPPLKRKAQLLHFIAGLAARVQCPAISSSDAHVAITGGLLLDSPLSEERHRFGFSACLLDTAGILRTPVDASVIAAPLSDATTSVTSGIASIKARSFAHLGSGQCSSSSSSLGMLPKCIFLFAQRLERGGRQSVPCAARRPLRERNPKRKAAGGRRVSLLPKYRGFSEHGRRLRGRVSQPPPGSATPKPRQVRLRRGPKPPLTRLRPTPQSAK</sequence>
<comment type="caution">
    <text evidence="2">The sequence shown here is derived from an EMBL/GenBank/DDBJ whole genome shotgun (WGS) entry which is preliminary data.</text>
</comment>
<organism evidence="2 3">
    <name type="scientific">Rhipicephalus microplus</name>
    <name type="common">Cattle tick</name>
    <name type="synonym">Boophilus microplus</name>
    <dbReference type="NCBI Taxonomy" id="6941"/>
    <lineage>
        <taxon>Eukaryota</taxon>
        <taxon>Metazoa</taxon>
        <taxon>Ecdysozoa</taxon>
        <taxon>Arthropoda</taxon>
        <taxon>Chelicerata</taxon>
        <taxon>Arachnida</taxon>
        <taxon>Acari</taxon>
        <taxon>Parasitiformes</taxon>
        <taxon>Ixodida</taxon>
        <taxon>Ixodoidea</taxon>
        <taxon>Ixodidae</taxon>
        <taxon>Rhipicephalinae</taxon>
        <taxon>Rhipicephalus</taxon>
        <taxon>Boophilus</taxon>
    </lineage>
</organism>
<dbReference type="EMBL" id="JABSTU010000004">
    <property type="protein sequence ID" value="KAH8034267.1"/>
    <property type="molecule type" value="Genomic_DNA"/>
</dbReference>
<accession>A0A9J6EIL7</accession>
<protein>
    <submittedName>
        <fullName evidence="2">Uncharacterized protein</fullName>
    </submittedName>
</protein>
<evidence type="ECO:0000256" key="1">
    <source>
        <dbReference type="SAM" id="MobiDB-lite"/>
    </source>
</evidence>
<gene>
    <name evidence="2" type="ORF">HPB51_022093</name>
</gene>
<feature type="compositionally biased region" description="Basic and acidic residues" evidence="1">
    <location>
        <begin position="232"/>
        <end position="246"/>
    </location>
</feature>
<feature type="compositionally biased region" description="Polar residues" evidence="1">
    <location>
        <begin position="219"/>
        <end position="230"/>
    </location>
</feature>
<evidence type="ECO:0000313" key="3">
    <source>
        <dbReference type="Proteomes" id="UP000821866"/>
    </source>
</evidence>